<evidence type="ECO:0008006" key="3">
    <source>
        <dbReference type="Google" id="ProtNLM"/>
    </source>
</evidence>
<sequence>MAVPQSCWVLTTDAPPFIITDASPEWQALWGYSKQEAAGKPLSAILHKVGFSDMAAGKVVARKAVTGDDTATQCTNVARGGHVYSHKLTLTRVNGHLKGVSRSIELIPASLTDYYSAELHASLSEAGERPMECSVDEALHLQPDASMAADISPEHSDLPEYYAEFSKRSLSQALARKAMCRASVDEAGQDPCDAEIDASYHIGSLCHFYEQAKLRAESQAALRREMSGASVDETELGPHAGDANEVDSSYHLGSLCHWMAHESQRAASQAALRSSVKVCKVDDDAVEPPFGELAGSPLTA</sequence>
<evidence type="ECO:0000256" key="1">
    <source>
        <dbReference type="SAM" id="MobiDB-lite"/>
    </source>
</evidence>
<organism evidence="2">
    <name type="scientific">Emiliania huxleyi</name>
    <name type="common">Coccolithophore</name>
    <name type="synonym">Pontosphaera huxleyi</name>
    <dbReference type="NCBI Taxonomy" id="2903"/>
    <lineage>
        <taxon>Eukaryota</taxon>
        <taxon>Haptista</taxon>
        <taxon>Haptophyta</taxon>
        <taxon>Prymnesiophyceae</taxon>
        <taxon>Isochrysidales</taxon>
        <taxon>Noelaerhabdaceae</taxon>
        <taxon>Emiliania</taxon>
    </lineage>
</organism>
<dbReference type="CDD" id="cd00130">
    <property type="entry name" value="PAS"/>
    <property type="match status" value="1"/>
</dbReference>
<evidence type="ECO:0000313" key="2">
    <source>
        <dbReference type="EMBL" id="CAE0574535.1"/>
    </source>
</evidence>
<name>A0A7S3T5F6_EMIHU</name>
<dbReference type="Gene3D" id="3.30.450.20">
    <property type="entry name" value="PAS domain"/>
    <property type="match status" value="1"/>
</dbReference>
<dbReference type="EMBL" id="HBIR01041734">
    <property type="protein sequence ID" value="CAE0574535.1"/>
    <property type="molecule type" value="Transcribed_RNA"/>
</dbReference>
<proteinExistence type="predicted"/>
<dbReference type="InterPro" id="IPR000014">
    <property type="entry name" value="PAS"/>
</dbReference>
<feature type="region of interest" description="Disordered" evidence="1">
    <location>
        <begin position="225"/>
        <end position="244"/>
    </location>
</feature>
<dbReference type="SUPFAM" id="SSF55785">
    <property type="entry name" value="PYP-like sensor domain (PAS domain)"/>
    <property type="match status" value="1"/>
</dbReference>
<protein>
    <recommendedName>
        <fullName evidence="3">PAS domain-containing protein</fullName>
    </recommendedName>
</protein>
<dbReference type="InterPro" id="IPR035965">
    <property type="entry name" value="PAS-like_dom_sf"/>
</dbReference>
<reference evidence="2" key="1">
    <citation type="submission" date="2021-01" db="EMBL/GenBank/DDBJ databases">
        <authorList>
            <person name="Corre E."/>
            <person name="Pelletier E."/>
            <person name="Niang G."/>
            <person name="Scheremetjew M."/>
            <person name="Finn R."/>
            <person name="Kale V."/>
            <person name="Holt S."/>
            <person name="Cochrane G."/>
            <person name="Meng A."/>
            <person name="Brown T."/>
            <person name="Cohen L."/>
        </authorList>
    </citation>
    <scope>NUCLEOTIDE SEQUENCE</scope>
    <source>
        <strain evidence="2">379</strain>
    </source>
</reference>
<gene>
    <name evidence="2" type="ORF">EHUX00137_LOCUS32582</name>
</gene>
<dbReference type="AlphaFoldDB" id="A0A7S3T5F6"/>
<accession>A0A7S3T5F6</accession>